<reference evidence="1 2" key="1">
    <citation type="submission" date="2024-11" db="EMBL/GenBank/DDBJ databases">
        <title>A near-complete genome assembly of Cinchona calisaya.</title>
        <authorList>
            <person name="Lian D.C."/>
            <person name="Zhao X.W."/>
            <person name="Wei L."/>
        </authorList>
    </citation>
    <scope>NUCLEOTIDE SEQUENCE [LARGE SCALE GENOMIC DNA]</scope>
    <source>
        <tissue evidence="1">Nenye</tissue>
    </source>
</reference>
<evidence type="ECO:0000313" key="1">
    <source>
        <dbReference type="EMBL" id="KAL3509747.1"/>
    </source>
</evidence>
<gene>
    <name evidence="1" type="ORF">ACH5RR_029148</name>
</gene>
<protein>
    <submittedName>
        <fullName evidence="1">Uncharacterized protein</fullName>
    </submittedName>
</protein>
<dbReference type="EMBL" id="JBJUIK010000012">
    <property type="protein sequence ID" value="KAL3509747.1"/>
    <property type="molecule type" value="Genomic_DNA"/>
</dbReference>
<organism evidence="1 2">
    <name type="scientific">Cinchona calisaya</name>
    <dbReference type="NCBI Taxonomy" id="153742"/>
    <lineage>
        <taxon>Eukaryota</taxon>
        <taxon>Viridiplantae</taxon>
        <taxon>Streptophyta</taxon>
        <taxon>Embryophyta</taxon>
        <taxon>Tracheophyta</taxon>
        <taxon>Spermatophyta</taxon>
        <taxon>Magnoliopsida</taxon>
        <taxon>eudicotyledons</taxon>
        <taxon>Gunneridae</taxon>
        <taxon>Pentapetalae</taxon>
        <taxon>asterids</taxon>
        <taxon>lamiids</taxon>
        <taxon>Gentianales</taxon>
        <taxon>Rubiaceae</taxon>
        <taxon>Cinchonoideae</taxon>
        <taxon>Cinchoneae</taxon>
        <taxon>Cinchona</taxon>
    </lineage>
</organism>
<accession>A0ABD2YV94</accession>
<name>A0ABD2YV94_9GENT</name>
<sequence>MSANYKRKGTMVVSIEGANVSGKREWGFVRGKLGDCERVVERMRWWLVGGGCARLPVKEGWGAKDGVVTGGERDRMVAGRRKTVWWLRKKG</sequence>
<keyword evidence="2" id="KW-1185">Reference proteome</keyword>
<evidence type="ECO:0000313" key="2">
    <source>
        <dbReference type="Proteomes" id="UP001630127"/>
    </source>
</evidence>
<comment type="caution">
    <text evidence="1">The sequence shown here is derived from an EMBL/GenBank/DDBJ whole genome shotgun (WGS) entry which is preliminary data.</text>
</comment>
<dbReference type="AlphaFoldDB" id="A0ABD2YV94"/>
<dbReference type="Proteomes" id="UP001630127">
    <property type="component" value="Unassembled WGS sequence"/>
</dbReference>
<proteinExistence type="predicted"/>